<dbReference type="SUPFAM" id="SSF57716">
    <property type="entry name" value="Glucocorticoid receptor-like (DNA-binding domain)"/>
    <property type="match status" value="1"/>
</dbReference>
<evidence type="ECO:0000256" key="6">
    <source>
        <dbReference type="ARBA" id="ARBA00023163"/>
    </source>
</evidence>
<evidence type="ECO:0000256" key="7">
    <source>
        <dbReference type="ARBA" id="ARBA00023170"/>
    </source>
</evidence>
<keyword evidence="1" id="KW-0479">Metal-binding</keyword>
<proteinExistence type="predicted"/>
<accession>A0A423TVS7</accession>
<keyword evidence="3" id="KW-0862">Zinc</keyword>
<feature type="compositionally biased region" description="Low complexity" evidence="9">
    <location>
        <begin position="237"/>
        <end position="253"/>
    </location>
</feature>
<evidence type="ECO:0000259" key="11">
    <source>
        <dbReference type="PROSITE" id="PS51843"/>
    </source>
</evidence>
<keyword evidence="4" id="KW-0805">Transcription regulation</keyword>
<feature type="domain" description="NR LBD" evidence="11">
    <location>
        <begin position="528"/>
        <end position="768"/>
    </location>
</feature>
<evidence type="ECO:0000256" key="9">
    <source>
        <dbReference type="SAM" id="MobiDB-lite"/>
    </source>
</evidence>
<reference evidence="12 13" key="1">
    <citation type="submission" date="2018-04" db="EMBL/GenBank/DDBJ databases">
        <authorList>
            <person name="Zhang X."/>
            <person name="Yuan J."/>
            <person name="Li F."/>
            <person name="Xiang J."/>
        </authorList>
    </citation>
    <scope>NUCLEOTIDE SEQUENCE [LARGE SCALE GENOMIC DNA]</scope>
    <source>
        <tissue evidence="12">Muscle</tissue>
    </source>
</reference>
<dbReference type="SMART" id="SM00399">
    <property type="entry name" value="ZnF_C4"/>
    <property type="match status" value="1"/>
</dbReference>
<dbReference type="PANTHER" id="PTHR24082">
    <property type="entry name" value="NUCLEAR HORMONE RECEPTOR"/>
    <property type="match status" value="1"/>
</dbReference>
<sequence>MARAPSYYEQYEHAQPSSLGGYNNFPGSFVTTQSSFPISASNSITSSSCSAGYSQAYSYLASSSIQAEDQNGYPCQYDFASLVQRECSQADTASCGSFFGDDSPLGHNGADRQLTKEESQLSGLLSSNELDAHLSDLPLESLLHLTQPEERLIKENVVEKECIPPDCTEQIFKEDEDISNRLPLHRSHSPSGPSLYSSLSTSPASCSPQSSPFSPQSTSCSSQATSYSPQAAPYLPRTPTTSTNSPTQPSHQSMDNPLGNQPMLHFTKEDENNMNSFFAKVLDDSPTMTLRTKKMAKPDVVKPSLTVTKRQLKTHKTPRKKTSNSVNPSEFAGGLCHNDVRKAAKTGYLETAQHMDSSSSEAMSTLDGKEVANSPGGSVFVPPIQKPVEAKKPPPPRKRMKSSALSPEEKICGVCGDVAKNMHFGGMACDSCKAFFRRSVQSATWENFRCEQEERCVISKSNRRCCQACRFRKCQSIGMQIEWVMTESDRMTLLKNRLAKTRQVQVEKEKEELYGDLPRNLDPDHAVQINKLLDTMHSAFASMPYPPECNGDNIDTLSNIFVFLCKRFGKFYFKVDDFNNICTEDRTYLLKNGIAMSLYINGAHMYDPVNESWPAESIHETVKVPRVTLNTLRELASIPEAFATVMKFYYRYESDLKDEVVSLMMYLISFFLPDDPNLLESENVRKIQNKYIELLKRYLIARDGWHSVSGVFLKLMDGINYIKDILKFHAIVDIKPTVNHDEVTDTSVSFAQPMKNLITQIQEAFKGNFSQYASIFGTGEKRELTGPEDNQENQVVKRSTATSVFGPSLRTDMIITSPFQSTMEWDMSKQESLQLCLEAPSVYISNELHSPSDPAENQLERNTGTSDQDHDRNAFHTPSENLSLIRRRENRRNDGAEDVTVETVCDILKQLSHTEDKKVLRILKKNIPVELLQKFSQSLKDN</sequence>
<evidence type="ECO:0000259" key="10">
    <source>
        <dbReference type="PROSITE" id="PS51030"/>
    </source>
</evidence>
<dbReference type="InterPro" id="IPR000536">
    <property type="entry name" value="Nucl_hrmn_rcpt_lig-bd"/>
</dbReference>
<comment type="caution">
    <text evidence="12">The sequence shown here is derived from an EMBL/GenBank/DDBJ whole genome shotgun (WGS) entry which is preliminary data.</text>
</comment>
<evidence type="ECO:0000256" key="4">
    <source>
        <dbReference type="ARBA" id="ARBA00023015"/>
    </source>
</evidence>
<evidence type="ECO:0000313" key="12">
    <source>
        <dbReference type="EMBL" id="ROT80561.1"/>
    </source>
</evidence>
<feature type="region of interest" description="Disordered" evidence="9">
    <location>
        <begin position="846"/>
        <end position="889"/>
    </location>
</feature>
<feature type="region of interest" description="Disordered" evidence="9">
    <location>
        <begin position="310"/>
        <end position="333"/>
    </location>
</feature>
<dbReference type="PROSITE" id="PS00031">
    <property type="entry name" value="NUCLEAR_REC_DBD_1"/>
    <property type="match status" value="1"/>
</dbReference>
<gene>
    <name evidence="12" type="ORF">C7M84_000694</name>
</gene>
<evidence type="ECO:0000256" key="1">
    <source>
        <dbReference type="ARBA" id="ARBA00022723"/>
    </source>
</evidence>
<organism evidence="12 13">
    <name type="scientific">Penaeus vannamei</name>
    <name type="common">Whiteleg shrimp</name>
    <name type="synonym">Litopenaeus vannamei</name>
    <dbReference type="NCBI Taxonomy" id="6689"/>
    <lineage>
        <taxon>Eukaryota</taxon>
        <taxon>Metazoa</taxon>
        <taxon>Ecdysozoa</taxon>
        <taxon>Arthropoda</taxon>
        <taxon>Crustacea</taxon>
        <taxon>Multicrustacea</taxon>
        <taxon>Malacostraca</taxon>
        <taxon>Eumalacostraca</taxon>
        <taxon>Eucarida</taxon>
        <taxon>Decapoda</taxon>
        <taxon>Dendrobranchiata</taxon>
        <taxon>Penaeoidea</taxon>
        <taxon>Penaeidae</taxon>
        <taxon>Penaeus</taxon>
    </lineage>
</organism>
<keyword evidence="2" id="KW-0863">Zinc-finger</keyword>
<dbReference type="InterPro" id="IPR001628">
    <property type="entry name" value="Znf_hrmn_rcpt"/>
</dbReference>
<dbReference type="PROSITE" id="PS51843">
    <property type="entry name" value="NR_LBD"/>
    <property type="match status" value="1"/>
</dbReference>
<keyword evidence="5" id="KW-0238">DNA-binding</keyword>
<feature type="compositionally biased region" description="Low complexity" evidence="9">
    <location>
        <begin position="189"/>
        <end position="229"/>
    </location>
</feature>
<dbReference type="Proteomes" id="UP000283509">
    <property type="component" value="Unassembled WGS sequence"/>
</dbReference>
<dbReference type="GO" id="GO:0000978">
    <property type="term" value="F:RNA polymerase II cis-regulatory region sequence-specific DNA binding"/>
    <property type="evidence" value="ECO:0007669"/>
    <property type="project" value="TreeGrafter"/>
</dbReference>
<dbReference type="SUPFAM" id="SSF48508">
    <property type="entry name" value="Nuclear receptor ligand-binding domain"/>
    <property type="match status" value="1"/>
</dbReference>
<dbReference type="InterPro" id="IPR013088">
    <property type="entry name" value="Znf_NHR/GATA"/>
</dbReference>
<feature type="region of interest" description="Disordered" evidence="9">
    <location>
        <begin position="182"/>
        <end position="265"/>
    </location>
</feature>
<dbReference type="Gene3D" id="1.10.565.10">
    <property type="entry name" value="Retinoid X Receptor"/>
    <property type="match status" value="1"/>
</dbReference>
<dbReference type="PROSITE" id="PS51030">
    <property type="entry name" value="NUCLEAR_REC_DBD_2"/>
    <property type="match status" value="1"/>
</dbReference>
<protein>
    <submittedName>
        <fullName evidence="12">Vitamin D3 receptor B</fullName>
    </submittedName>
</protein>
<reference evidence="12 13" key="2">
    <citation type="submission" date="2019-01" db="EMBL/GenBank/DDBJ databases">
        <title>The decoding of complex shrimp genome reveals the adaptation for benthos swimmer, frequently molting mechanism and breeding impact on genome.</title>
        <authorList>
            <person name="Sun Y."/>
            <person name="Gao Y."/>
            <person name="Yu Y."/>
        </authorList>
    </citation>
    <scope>NUCLEOTIDE SEQUENCE [LARGE SCALE GENOMIC DNA]</scope>
    <source>
        <tissue evidence="12">Muscle</tissue>
    </source>
</reference>
<dbReference type="InterPro" id="IPR050234">
    <property type="entry name" value="Nuclear_hormone_rcpt_NR1"/>
</dbReference>
<keyword evidence="13" id="KW-1185">Reference proteome</keyword>
<feature type="region of interest" description="Disordered" evidence="9">
    <location>
        <begin position="367"/>
        <end position="403"/>
    </location>
</feature>
<keyword evidence="7 12" id="KW-0675">Receptor</keyword>
<evidence type="ECO:0000256" key="2">
    <source>
        <dbReference type="ARBA" id="ARBA00022771"/>
    </source>
</evidence>
<dbReference type="GO" id="GO:0008270">
    <property type="term" value="F:zinc ion binding"/>
    <property type="evidence" value="ECO:0007669"/>
    <property type="project" value="UniProtKB-KW"/>
</dbReference>
<evidence type="ECO:0000313" key="13">
    <source>
        <dbReference type="Proteomes" id="UP000283509"/>
    </source>
</evidence>
<dbReference type="EMBL" id="QCYY01001108">
    <property type="protein sequence ID" value="ROT80561.1"/>
    <property type="molecule type" value="Genomic_DNA"/>
</dbReference>
<keyword evidence="6" id="KW-0804">Transcription</keyword>
<dbReference type="OrthoDB" id="6352325at2759"/>
<dbReference type="STRING" id="6689.A0A423TVS7"/>
<evidence type="ECO:0000256" key="8">
    <source>
        <dbReference type="ARBA" id="ARBA00023242"/>
    </source>
</evidence>
<evidence type="ECO:0000256" key="3">
    <source>
        <dbReference type="ARBA" id="ARBA00022833"/>
    </source>
</evidence>
<dbReference type="GO" id="GO:0030154">
    <property type="term" value="P:cell differentiation"/>
    <property type="evidence" value="ECO:0007669"/>
    <property type="project" value="TreeGrafter"/>
</dbReference>
<dbReference type="GO" id="GO:0004879">
    <property type="term" value="F:nuclear receptor activity"/>
    <property type="evidence" value="ECO:0007669"/>
    <property type="project" value="TreeGrafter"/>
</dbReference>
<dbReference type="GO" id="GO:0000122">
    <property type="term" value="P:negative regulation of transcription by RNA polymerase II"/>
    <property type="evidence" value="ECO:0007669"/>
    <property type="project" value="TreeGrafter"/>
</dbReference>
<dbReference type="Gene3D" id="3.30.50.10">
    <property type="entry name" value="Erythroid Transcription Factor GATA-1, subunit A"/>
    <property type="match status" value="1"/>
</dbReference>
<feature type="domain" description="Nuclear receptor" evidence="10">
    <location>
        <begin position="409"/>
        <end position="486"/>
    </location>
</feature>
<dbReference type="PRINTS" id="PR00047">
    <property type="entry name" value="STROIDFINGER"/>
</dbReference>
<dbReference type="InterPro" id="IPR035500">
    <property type="entry name" value="NHR-like_dom_sf"/>
</dbReference>
<keyword evidence="8" id="KW-0539">Nucleus</keyword>
<evidence type="ECO:0000256" key="5">
    <source>
        <dbReference type="ARBA" id="ARBA00023125"/>
    </source>
</evidence>
<dbReference type="AlphaFoldDB" id="A0A423TVS7"/>
<name>A0A423TVS7_PENVA</name>
<dbReference type="Pfam" id="PF00105">
    <property type="entry name" value="zf-C4"/>
    <property type="match status" value="1"/>
</dbReference>
<feature type="compositionally biased region" description="Basic residues" evidence="9">
    <location>
        <begin position="310"/>
        <end position="322"/>
    </location>
</feature>
<dbReference type="GO" id="GO:0045944">
    <property type="term" value="P:positive regulation of transcription by RNA polymerase II"/>
    <property type="evidence" value="ECO:0007669"/>
    <property type="project" value="TreeGrafter"/>
</dbReference>
<dbReference type="PANTHER" id="PTHR24082:SF482">
    <property type="entry name" value="NUCLEAR RECEPTOR"/>
    <property type="match status" value="1"/>
</dbReference>